<evidence type="ECO:0000256" key="6">
    <source>
        <dbReference type="SAM" id="Phobius"/>
    </source>
</evidence>
<name>A0A813VWA8_9BILA</name>
<dbReference type="Gene3D" id="3.10.50.10">
    <property type="match status" value="1"/>
</dbReference>
<keyword evidence="2" id="KW-1015">Disulfide bond</keyword>
<evidence type="ECO:0000256" key="3">
    <source>
        <dbReference type="ARBA" id="ARBA00023295"/>
    </source>
</evidence>
<proteinExistence type="inferred from homology"/>
<dbReference type="InterPro" id="IPR011583">
    <property type="entry name" value="Chitinase_II/V-like_cat"/>
</dbReference>
<dbReference type="InterPro" id="IPR029070">
    <property type="entry name" value="Chitinase_insertion_sf"/>
</dbReference>
<comment type="similarity">
    <text evidence="5">Belongs to the glycosyl hydrolase 18 family.</text>
</comment>
<dbReference type="Gene3D" id="3.20.20.80">
    <property type="entry name" value="Glycosidases"/>
    <property type="match status" value="1"/>
</dbReference>
<dbReference type="InterPro" id="IPR017853">
    <property type="entry name" value="GH"/>
</dbReference>
<evidence type="ECO:0000313" key="9">
    <source>
        <dbReference type="Proteomes" id="UP000663879"/>
    </source>
</evidence>
<dbReference type="Pfam" id="PF00704">
    <property type="entry name" value="Glyco_hydro_18"/>
    <property type="match status" value="1"/>
</dbReference>
<dbReference type="GO" id="GO:0008061">
    <property type="term" value="F:chitin binding"/>
    <property type="evidence" value="ECO:0007669"/>
    <property type="project" value="InterPro"/>
</dbReference>
<dbReference type="InterPro" id="IPR001223">
    <property type="entry name" value="Glyco_hydro18_cat"/>
</dbReference>
<dbReference type="AlphaFoldDB" id="A0A813VWA8"/>
<dbReference type="PANTHER" id="PTHR11177:SF317">
    <property type="entry name" value="CHITINASE 12-RELATED"/>
    <property type="match status" value="1"/>
</dbReference>
<dbReference type="GO" id="GO:0005576">
    <property type="term" value="C:extracellular region"/>
    <property type="evidence" value="ECO:0007669"/>
    <property type="project" value="TreeGrafter"/>
</dbReference>
<dbReference type="OrthoDB" id="76388at2759"/>
<dbReference type="FunFam" id="3.10.50.10:FF:000001">
    <property type="entry name" value="Chitinase 3-like 1"/>
    <property type="match status" value="1"/>
</dbReference>
<dbReference type="Proteomes" id="UP000663879">
    <property type="component" value="Unassembled WGS sequence"/>
</dbReference>
<dbReference type="GO" id="GO:0006032">
    <property type="term" value="P:chitin catabolic process"/>
    <property type="evidence" value="ECO:0007669"/>
    <property type="project" value="TreeGrafter"/>
</dbReference>
<evidence type="ECO:0000256" key="5">
    <source>
        <dbReference type="RuleBase" id="RU004453"/>
    </source>
</evidence>
<dbReference type="GO" id="GO:0004568">
    <property type="term" value="F:chitinase activity"/>
    <property type="evidence" value="ECO:0007669"/>
    <property type="project" value="UniProtKB-ARBA"/>
</dbReference>
<dbReference type="PANTHER" id="PTHR11177">
    <property type="entry name" value="CHITINASE"/>
    <property type="match status" value="1"/>
</dbReference>
<dbReference type="EMBL" id="CAJNOC010001195">
    <property type="protein sequence ID" value="CAF0843608.1"/>
    <property type="molecule type" value="Genomic_DNA"/>
</dbReference>
<keyword evidence="6" id="KW-0472">Membrane</keyword>
<dbReference type="PROSITE" id="PS51910">
    <property type="entry name" value="GH18_2"/>
    <property type="match status" value="1"/>
</dbReference>
<keyword evidence="6" id="KW-0812">Transmembrane</keyword>
<keyword evidence="6" id="KW-1133">Transmembrane helix</keyword>
<evidence type="ECO:0000259" key="7">
    <source>
        <dbReference type="PROSITE" id="PS51910"/>
    </source>
</evidence>
<protein>
    <recommendedName>
        <fullName evidence="7">GH18 domain-containing protein</fullName>
    </recommendedName>
</protein>
<dbReference type="PROSITE" id="PS01095">
    <property type="entry name" value="GH18_1"/>
    <property type="match status" value="1"/>
</dbReference>
<keyword evidence="3 4" id="KW-0326">Glycosidase</keyword>
<dbReference type="InterPro" id="IPR001579">
    <property type="entry name" value="Glyco_hydro_18_chit_AS"/>
</dbReference>
<comment type="caution">
    <text evidence="8">The sequence shown here is derived from an EMBL/GenBank/DDBJ whole genome shotgun (WGS) entry which is preliminary data.</text>
</comment>
<evidence type="ECO:0000256" key="2">
    <source>
        <dbReference type="ARBA" id="ARBA00023157"/>
    </source>
</evidence>
<gene>
    <name evidence="8" type="ORF">OXX778_LOCUS8585</name>
</gene>
<evidence type="ECO:0000256" key="1">
    <source>
        <dbReference type="ARBA" id="ARBA00022801"/>
    </source>
</evidence>
<dbReference type="SUPFAM" id="SSF54556">
    <property type="entry name" value="Chitinase insertion domain"/>
    <property type="match status" value="1"/>
</dbReference>
<sequence>MTRKECLRCFFLKIIIGLILSLIPLAITNDFIDSFEEESLTDDVLYGMEPEDGDETKWYLKTKDNYLNEFLRPYKYMRVCYFANWAAKRRSEISRVVPEDIDPHLCTHINFAFAKVGEDLSVKPYEEDDPAGWTGGPGLYQRITALRTNNSDLKIMLSIGGWTHASKGFNEVSKDDASIEKFVQNAITYLRKYEFDGFDIDWEYPGATDRQAENHTKKGFTKLVTKLREEFEKEAYEKDKPRLLLSAAVGAANERIDAGYEIDIICQHFDFINVMSYDYHGSWDGVTGHNSPLYGRKNEPEKDRLWNINSSIHIWIERGCPREMLNVGISAYGRSYSLFSENQTHEIGMSKASAAEAGPYTMEPGVLAYYEVCEILNKDKQLKIYWHEEHDVPYAYRPGLWIGFDNIQSFVNKVNYVKRMQLGGVIVWSLDMDDKTGNVCNQGPYPVLNTLKSELTKPESVTTKSYTTISKYPRGFWSKKYGRRRNLSLKLNSQFKTFFTLTILCILILFYP</sequence>
<keyword evidence="1 4" id="KW-0378">Hydrolase</keyword>
<feature type="transmembrane region" description="Helical" evidence="6">
    <location>
        <begin position="7"/>
        <end position="27"/>
    </location>
</feature>
<dbReference type="SUPFAM" id="SSF51445">
    <property type="entry name" value="(Trans)glycosidases"/>
    <property type="match status" value="1"/>
</dbReference>
<dbReference type="GO" id="GO:0005975">
    <property type="term" value="P:carbohydrate metabolic process"/>
    <property type="evidence" value="ECO:0007669"/>
    <property type="project" value="InterPro"/>
</dbReference>
<keyword evidence="9" id="KW-1185">Reference proteome</keyword>
<feature type="domain" description="GH18" evidence="7">
    <location>
        <begin position="76"/>
        <end position="458"/>
    </location>
</feature>
<dbReference type="InterPro" id="IPR050314">
    <property type="entry name" value="Glycosyl_Hydrlase_18"/>
</dbReference>
<evidence type="ECO:0000256" key="4">
    <source>
        <dbReference type="RuleBase" id="RU000489"/>
    </source>
</evidence>
<organism evidence="8 9">
    <name type="scientific">Brachionus calyciflorus</name>
    <dbReference type="NCBI Taxonomy" id="104777"/>
    <lineage>
        <taxon>Eukaryota</taxon>
        <taxon>Metazoa</taxon>
        <taxon>Spiralia</taxon>
        <taxon>Gnathifera</taxon>
        <taxon>Rotifera</taxon>
        <taxon>Eurotatoria</taxon>
        <taxon>Monogononta</taxon>
        <taxon>Pseudotrocha</taxon>
        <taxon>Ploima</taxon>
        <taxon>Brachionidae</taxon>
        <taxon>Brachionus</taxon>
    </lineage>
</organism>
<reference evidence="8" key="1">
    <citation type="submission" date="2021-02" db="EMBL/GenBank/DDBJ databases">
        <authorList>
            <person name="Nowell W R."/>
        </authorList>
    </citation>
    <scope>NUCLEOTIDE SEQUENCE</scope>
    <source>
        <strain evidence="8">Ploen Becks lab</strain>
    </source>
</reference>
<dbReference type="SMART" id="SM00636">
    <property type="entry name" value="Glyco_18"/>
    <property type="match status" value="1"/>
</dbReference>
<accession>A0A813VWA8</accession>
<evidence type="ECO:0000313" key="8">
    <source>
        <dbReference type="EMBL" id="CAF0843608.1"/>
    </source>
</evidence>